<dbReference type="KEGG" id="bdw:94336906"/>
<name>A0AAD9PK23_9APIC</name>
<dbReference type="InterPro" id="IPR023323">
    <property type="entry name" value="Tex-like_dom_sf"/>
</dbReference>
<sequence>MSQVVDKTLKKKKSKRKLLKLYEGSDATKEPTGLEVSKKKKGIMENSTKDLYLDTMAEESEESDYAASGDEEDDEIDADAEIPDEMKGFIVDRAEESEVSEEASDVEYEPNVLDDDDLALIAENTGAKYSRGNEEDDEDDDDNTMQLRRLKKGFGGDLSKGEWLDDLDENDDRGIDLSDVWATVAECFGDVDLVVAILKNERVVHAASDSGSDDMHQESLELEKQPTLASREGFDFYADPDELVKEFLTKEDEEIRLDDQPERLHIRFKGRSRPIDQMEIEDEAHWLCRMLLKEFVDDLKQSAIRERYVQMFKDTFPVPEMSPEDDVREKIKMVLGWLLNDRFEVPFILYHKRHLICPPLSDAMIWKLYDLDLEWWRLKMQSDKIKLQIDTIGQDYVSSDALYLVMNFEHARDLQDVTQYLMYKHYKILQPAKPQPVASAMTPIDAHDPNLHDNAQDDYEVEQDIFGDFDNEHYGDSPVDPFVEPRVLSDYAHRRSLVNSPLDTTPSFENSPQTTPVETTTPVALQEEIIRVADPERYHCKSPSESPLASTEPMDLAPIKNALATTVAPDLVRKKRDPAMHLIESVEDLGLDKLWRGFIPFPEQFAQVLERSLIVGSSELKIQLDQVREAYKNLGIDDIIDAPRVNDRGEDEQSQIEQLCEQYTRGPYSTGKHVYNALVNYHAKLLANNIAIKRILREYYRKAVAITCTSTSIGEENTDVADPSWICRRLYRCPLQKFINNGQVEYDYPTHLQGAKARLDYIMSKRRRCYWSELYLELEHLQRTGAINVTIHPLYATEQVPWKQDSFQDRFAEWLEQYKQANKSFDENVSSRMAKQKALLEKEELMLSKAEEIDRVWRKNLLDQLAFAYCPSNVPSVCIFKTIQRAILDRFLNLELIPKFKTEITEELMSNATSSVLLNSQRMLQYRLDAEPHDYDSTLAMTVDDPEQGLRVHAVVVDEFGALKEYRVFENMVSHAINTKSAGYTNLQSFKQMMLDFEGLAQMISQRAPKVLLVALSSLYCLDLVARLDQYLWSLVPNKIQIVRLPSEICRLRAHVCDDGTNRMEHMAIALARWYINPLVEICNLWNVHGTNLILKMQLHPYQHLVSQEKLQAALENVLVDTVCHVGVELNNVKQNKHFEAPLEFVAGLGPRKRFDILRMLKVTSIATRSQLRIAHGYESSIGLGECVFTNCASFVKISPKEALDMLDTTRIHTSESAHIAEKLATDSLDEGLVGDEAIEEIFETPSRLDDLDLEAYATLLLQKQHMARMLPYLLFVKDELQNPYRDKRCAWVELDKRDIFNATLQMELKIGSHVLVRLDVLHDSFSRACCLPLGLKANIVDYRAFREGAMRVFSSCNQTMDVLKGTSQGARIHTINYEPVVESGRHNYKVDVTLTSHMRKQLLTTLVSGIGIEEEYLSPLAALDIGFSKKPLLSEYTEKRKIQYRRMIRHPSYRMWPVHKTVAFLRQPEMGVGECCICPSAEWDRLHLVIKTCSDPFNVATFLIFEKNQRIPGELGKELYLQQEKYDNLDQIIAQFCETLKLNLSEFYMHPKYKAVVDLQRVERDLIQESAMKPDAITWAIIPPNPKQKGPDGTPSNPLRFTLVVIPPGLSLVSGEYRSLVDNIYVDHKCFRLWTHAEKSLAQLLNWWKQYGYWNRSAERQKYQAEKQRQRNR</sequence>
<dbReference type="Gene3D" id="1.10.10.2740">
    <property type="entry name" value="Spt6, Death-like domain"/>
    <property type="match status" value="1"/>
</dbReference>
<dbReference type="InterPro" id="IPR023319">
    <property type="entry name" value="Tex-like_HTH_dom_sf"/>
</dbReference>
<feature type="domain" description="Spt6 SH2" evidence="2">
    <location>
        <begin position="1439"/>
        <end position="1651"/>
    </location>
</feature>
<dbReference type="InterPro" id="IPR036860">
    <property type="entry name" value="SH2_dom_sf"/>
</dbReference>
<evidence type="ECO:0000256" key="1">
    <source>
        <dbReference type="SAM" id="MobiDB-lite"/>
    </source>
</evidence>
<dbReference type="Gene3D" id="1.10.3500.10">
    <property type="entry name" value="Tex N-terminal region-like"/>
    <property type="match status" value="1"/>
</dbReference>
<feature type="domain" description="Transcription elongation factor Spt6 helix-hairpin-helix motif" evidence="3">
    <location>
        <begin position="1094"/>
        <end position="1199"/>
    </location>
</feature>
<dbReference type="EMBL" id="JALLKP010000003">
    <property type="protein sequence ID" value="KAK2196011.1"/>
    <property type="molecule type" value="Genomic_DNA"/>
</dbReference>
<accession>A0AAD9PK23</accession>
<dbReference type="InterPro" id="IPR042066">
    <property type="entry name" value="Spt6_death-like"/>
</dbReference>
<dbReference type="Pfam" id="PF14633">
    <property type="entry name" value="SH2_2"/>
    <property type="match status" value="1"/>
</dbReference>
<dbReference type="InterPro" id="IPR035019">
    <property type="entry name" value="Spt6_SH2_N"/>
</dbReference>
<dbReference type="GO" id="GO:0034728">
    <property type="term" value="P:nucleosome organization"/>
    <property type="evidence" value="ECO:0007669"/>
    <property type="project" value="TreeGrafter"/>
</dbReference>
<dbReference type="Pfam" id="PF14635">
    <property type="entry name" value="HHH_7"/>
    <property type="match status" value="1"/>
</dbReference>
<keyword evidence="5" id="KW-1185">Reference proteome</keyword>
<protein>
    <submittedName>
        <fullName evidence="4">Bifunctional Spt6</fullName>
    </submittedName>
</protein>
<evidence type="ECO:0000259" key="3">
    <source>
        <dbReference type="Pfam" id="PF14635"/>
    </source>
</evidence>
<dbReference type="Gene3D" id="3.30.505.10">
    <property type="entry name" value="SH2 domain"/>
    <property type="match status" value="1"/>
</dbReference>
<feature type="region of interest" description="Disordered" evidence="1">
    <location>
        <begin position="58"/>
        <end position="87"/>
    </location>
</feature>
<proteinExistence type="predicted"/>
<dbReference type="Proteomes" id="UP001214638">
    <property type="component" value="Unassembled WGS sequence"/>
</dbReference>
<dbReference type="InterPro" id="IPR035420">
    <property type="entry name" value="Spt6_SH2"/>
</dbReference>
<feature type="region of interest" description="Disordered" evidence="1">
    <location>
        <begin position="499"/>
        <end position="519"/>
    </location>
</feature>
<dbReference type="GeneID" id="94336906"/>
<evidence type="ECO:0000313" key="5">
    <source>
        <dbReference type="Proteomes" id="UP001214638"/>
    </source>
</evidence>
<comment type="caution">
    <text evidence="4">The sequence shown here is derived from an EMBL/GenBank/DDBJ whole genome shotgun (WGS) entry which is preliminary data.</text>
</comment>
<organism evidence="4 5">
    <name type="scientific">Babesia duncani</name>
    <dbReference type="NCBI Taxonomy" id="323732"/>
    <lineage>
        <taxon>Eukaryota</taxon>
        <taxon>Sar</taxon>
        <taxon>Alveolata</taxon>
        <taxon>Apicomplexa</taxon>
        <taxon>Aconoidasida</taxon>
        <taxon>Piroplasmida</taxon>
        <taxon>Babesiidae</taxon>
        <taxon>Babesia</taxon>
    </lineage>
</organism>
<dbReference type="GO" id="GO:0031491">
    <property type="term" value="F:nucleosome binding"/>
    <property type="evidence" value="ECO:0007669"/>
    <property type="project" value="TreeGrafter"/>
</dbReference>
<feature type="compositionally biased region" description="Acidic residues" evidence="1">
    <location>
        <begin position="58"/>
        <end position="83"/>
    </location>
</feature>
<feature type="compositionally biased region" description="Polar residues" evidence="1">
    <location>
        <begin position="499"/>
        <end position="513"/>
    </location>
</feature>
<dbReference type="PANTHER" id="PTHR10145">
    <property type="entry name" value="TRANSCRIPTION ELONGATION FACTOR SPT6"/>
    <property type="match status" value="1"/>
</dbReference>
<dbReference type="CDD" id="cd09918">
    <property type="entry name" value="SH2_Nterm_SPT6_like"/>
    <property type="match status" value="1"/>
</dbReference>
<dbReference type="GO" id="GO:0140673">
    <property type="term" value="P:transcription elongation-coupled chromatin remodeling"/>
    <property type="evidence" value="ECO:0007669"/>
    <property type="project" value="InterPro"/>
</dbReference>
<dbReference type="RefSeq" id="XP_067802853.1">
    <property type="nucleotide sequence ID" value="XM_067947631.1"/>
</dbReference>
<dbReference type="GO" id="GO:0042393">
    <property type="term" value="F:histone binding"/>
    <property type="evidence" value="ECO:0007669"/>
    <property type="project" value="TreeGrafter"/>
</dbReference>
<evidence type="ECO:0000259" key="2">
    <source>
        <dbReference type="Pfam" id="PF14633"/>
    </source>
</evidence>
<dbReference type="InterPro" id="IPR032706">
    <property type="entry name" value="Spt6_HHH"/>
</dbReference>
<reference evidence="4" key="1">
    <citation type="journal article" date="2023" name="Nat. Microbiol.">
        <title>Babesia duncani multi-omics identifies virulence factors and drug targets.</title>
        <authorList>
            <person name="Singh P."/>
            <person name="Lonardi S."/>
            <person name="Liang Q."/>
            <person name="Vydyam P."/>
            <person name="Khabirova E."/>
            <person name="Fang T."/>
            <person name="Gihaz S."/>
            <person name="Thekkiniath J."/>
            <person name="Munshi M."/>
            <person name="Abel S."/>
            <person name="Ciampossin L."/>
            <person name="Batugedara G."/>
            <person name="Gupta M."/>
            <person name="Lu X.M."/>
            <person name="Lenz T."/>
            <person name="Chakravarty S."/>
            <person name="Cornillot E."/>
            <person name="Hu Y."/>
            <person name="Ma W."/>
            <person name="Gonzalez L.M."/>
            <person name="Sanchez S."/>
            <person name="Estrada K."/>
            <person name="Sanchez-Flores A."/>
            <person name="Montero E."/>
            <person name="Harb O.S."/>
            <person name="Le Roch K.G."/>
            <person name="Mamoun C.B."/>
        </authorList>
    </citation>
    <scope>NUCLEOTIDE SEQUENCE</scope>
    <source>
        <strain evidence="4">WA1</strain>
    </source>
</reference>
<evidence type="ECO:0000313" key="4">
    <source>
        <dbReference type="EMBL" id="KAK2196011.1"/>
    </source>
</evidence>
<dbReference type="Gene3D" id="1.10.150.850">
    <property type="entry name" value="Spt6, helix-hairpin-helix domain"/>
    <property type="match status" value="1"/>
</dbReference>
<dbReference type="PANTHER" id="PTHR10145:SF6">
    <property type="entry name" value="TRANSCRIPTION ELONGATION FACTOR SPT6"/>
    <property type="match status" value="1"/>
</dbReference>
<gene>
    <name evidence="4" type="ORF">BdWA1_002609</name>
</gene>
<dbReference type="Gene3D" id="1.10.10.650">
    <property type="entry name" value="RuvA domain 2-like"/>
    <property type="match status" value="1"/>
</dbReference>
<dbReference type="GO" id="GO:0008023">
    <property type="term" value="C:transcription elongation factor complex"/>
    <property type="evidence" value="ECO:0007669"/>
    <property type="project" value="TreeGrafter"/>
</dbReference>
<dbReference type="InterPro" id="IPR017072">
    <property type="entry name" value="TF_Spt6"/>
</dbReference>